<feature type="compositionally biased region" description="Pro residues" evidence="1">
    <location>
        <begin position="66"/>
        <end position="81"/>
    </location>
</feature>
<gene>
    <name evidence="2" type="ORF">LECACI_7A002659</name>
</gene>
<feature type="compositionally biased region" description="Basic residues" evidence="1">
    <location>
        <begin position="213"/>
        <end position="225"/>
    </location>
</feature>
<evidence type="ECO:0000313" key="2">
    <source>
        <dbReference type="EMBL" id="CAK3913862.1"/>
    </source>
</evidence>
<dbReference type="AlphaFoldDB" id="A0AAI9E701"/>
<comment type="caution">
    <text evidence="2">The sequence shown here is derived from an EMBL/GenBank/DDBJ whole genome shotgun (WGS) entry which is preliminary data.</text>
</comment>
<reference evidence="2" key="1">
    <citation type="submission" date="2023-11" db="EMBL/GenBank/DDBJ databases">
        <authorList>
            <person name="Alioto T."/>
            <person name="Alioto T."/>
            <person name="Gomez Garrido J."/>
        </authorList>
    </citation>
    <scope>NUCLEOTIDE SEQUENCE</scope>
</reference>
<evidence type="ECO:0000313" key="3">
    <source>
        <dbReference type="Proteomes" id="UP001296104"/>
    </source>
</evidence>
<sequence length="280" mass="31412">MDCHKQREAHATRENKKAGLFLSFCFNCFRRHRQHPRRRQHTHLPIRYPPWSPSPTHNTTSVTTPSSPPTPPNPRQNPRVPPGGFLSEPNNWPVAAKGFKLYTWEHGFRPPRADPKTGISPHPKSVDDVWKMGPAQLPKLQEEDTWEHEAGMMKIDMWRETWEHLLDPKSKCTVRDGWCVNAACRPGWKLQRPSDHPVYQKKDDGEGSDSGNKKKPAPSRGRKRGAAAMASGETPAKKTKTATSTKSTASKRKEAEAGKGKGKEAIVSGQEIDPRDTGSL</sequence>
<feature type="compositionally biased region" description="Basic and acidic residues" evidence="1">
    <location>
        <begin position="192"/>
        <end position="205"/>
    </location>
</feature>
<accession>A0AAI9E701</accession>
<organism evidence="2 3">
    <name type="scientific">Lecanosticta acicola</name>
    <dbReference type="NCBI Taxonomy" id="111012"/>
    <lineage>
        <taxon>Eukaryota</taxon>
        <taxon>Fungi</taxon>
        <taxon>Dikarya</taxon>
        <taxon>Ascomycota</taxon>
        <taxon>Pezizomycotina</taxon>
        <taxon>Dothideomycetes</taxon>
        <taxon>Dothideomycetidae</taxon>
        <taxon>Mycosphaerellales</taxon>
        <taxon>Mycosphaerellaceae</taxon>
        <taxon>Lecanosticta</taxon>
    </lineage>
</organism>
<feature type="compositionally biased region" description="Low complexity" evidence="1">
    <location>
        <begin position="54"/>
        <end position="65"/>
    </location>
</feature>
<protein>
    <submittedName>
        <fullName evidence="2">Uncharacterized protein</fullName>
    </submittedName>
</protein>
<proteinExistence type="predicted"/>
<dbReference type="Proteomes" id="UP001296104">
    <property type="component" value="Unassembled WGS sequence"/>
</dbReference>
<keyword evidence="3" id="KW-1185">Reference proteome</keyword>
<name>A0AAI9E701_9PEZI</name>
<feature type="region of interest" description="Disordered" evidence="1">
    <location>
        <begin position="187"/>
        <end position="280"/>
    </location>
</feature>
<feature type="compositionally biased region" description="Basic and acidic residues" evidence="1">
    <location>
        <begin position="251"/>
        <end position="264"/>
    </location>
</feature>
<feature type="region of interest" description="Disordered" evidence="1">
    <location>
        <begin position="35"/>
        <end position="89"/>
    </location>
</feature>
<dbReference type="EMBL" id="CAVMBE010000012">
    <property type="protein sequence ID" value="CAK3913862.1"/>
    <property type="molecule type" value="Genomic_DNA"/>
</dbReference>
<evidence type="ECO:0000256" key="1">
    <source>
        <dbReference type="SAM" id="MobiDB-lite"/>
    </source>
</evidence>
<feature type="compositionally biased region" description="Basic residues" evidence="1">
    <location>
        <begin position="35"/>
        <end position="44"/>
    </location>
</feature>